<protein>
    <submittedName>
        <fullName evidence="2">Uncharacterized protein</fullName>
    </submittedName>
</protein>
<name>A0ABY9BCW6_VITVI</name>
<evidence type="ECO:0000313" key="3">
    <source>
        <dbReference type="Proteomes" id="UP001227230"/>
    </source>
</evidence>
<organism evidence="2 3">
    <name type="scientific">Vitis vinifera</name>
    <name type="common">Grape</name>
    <dbReference type="NCBI Taxonomy" id="29760"/>
    <lineage>
        <taxon>Eukaryota</taxon>
        <taxon>Viridiplantae</taxon>
        <taxon>Streptophyta</taxon>
        <taxon>Embryophyta</taxon>
        <taxon>Tracheophyta</taxon>
        <taxon>Spermatophyta</taxon>
        <taxon>Magnoliopsida</taxon>
        <taxon>eudicotyledons</taxon>
        <taxon>Gunneridae</taxon>
        <taxon>Pentapetalae</taxon>
        <taxon>rosids</taxon>
        <taxon>Vitales</taxon>
        <taxon>Vitaceae</taxon>
        <taxon>Viteae</taxon>
        <taxon>Vitis</taxon>
    </lineage>
</organism>
<sequence>MWWLMGLSSRTDSSWMYGISVKDAEERDAKTEYLGEINNGASKEYPDAIHDEKNQYGLTTSSLIPSGPLNSSEVSGSSDPTGSLKSHAAAIAHKPDVINLSQEDVELEIAKGSQFVEVSGVVICGNIPLESFDAHC</sequence>
<feature type="compositionally biased region" description="Polar residues" evidence="1">
    <location>
        <begin position="59"/>
        <end position="84"/>
    </location>
</feature>
<proteinExistence type="predicted"/>
<evidence type="ECO:0000313" key="2">
    <source>
        <dbReference type="EMBL" id="WJZ80663.1"/>
    </source>
</evidence>
<dbReference type="EMBL" id="CP126648">
    <property type="protein sequence ID" value="WJZ80663.1"/>
    <property type="molecule type" value="Genomic_DNA"/>
</dbReference>
<accession>A0ABY9BCW6</accession>
<reference evidence="2 3" key="1">
    <citation type="journal article" date="2023" name="Hortic Res">
        <title>The complete reference genome for grapevine (Vitis vinifera L.) genetics and breeding.</title>
        <authorList>
            <person name="Shi X."/>
            <person name="Cao S."/>
            <person name="Wang X."/>
            <person name="Huang S."/>
            <person name="Wang Y."/>
            <person name="Liu Z."/>
            <person name="Liu W."/>
            <person name="Leng X."/>
            <person name="Peng Y."/>
            <person name="Wang N."/>
            <person name="Wang Y."/>
            <person name="Ma Z."/>
            <person name="Xu X."/>
            <person name="Zhang F."/>
            <person name="Xue H."/>
            <person name="Zhong H."/>
            <person name="Wang Y."/>
            <person name="Zhang K."/>
            <person name="Velt A."/>
            <person name="Avia K."/>
            <person name="Holtgrawe D."/>
            <person name="Grimplet J."/>
            <person name="Matus J.T."/>
            <person name="Ware D."/>
            <person name="Wu X."/>
            <person name="Wang H."/>
            <person name="Liu C."/>
            <person name="Fang Y."/>
            <person name="Rustenholz C."/>
            <person name="Cheng Z."/>
            <person name="Xiao H."/>
            <person name="Zhou Y."/>
        </authorList>
    </citation>
    <scope>NUCLEOTIDE SEQUENCE [LARGE SCALE GENOMIC DNA]</scope>
    <source>
        <strain evidence="3">cv. Pinot noir / PN40024</strain>
        <tissue evidence="2">Leaf</tissue>
    </source>
</reference>
<dbReference type="Proteomes" id="UP001227230">
    <property type="component" value="Chromosome 1"/>
</dbReference>
<evidence type="ECO:0000256" key="1">
    <source>
        <dbReference type="SAM" id="MobiDB-lite"/>
    </source>
</evidence>
<keyword evidence="3" id="KW-1185">Reference proteome</keyword>
<gene>
    <name evidence="2" type="ORF">VitviT2T_000565</name>
</gene>
<feature type="region of interest" description="Disordered" evidence="1">
    <location>
        <begin position="59"/>
        <end position="87"/>
    </location>
</feature>